<gene>
    <name evidence="1" type="ORF">WISP_31602</name>
</gene>
<comment type="caution">
    <text evidence="1">The sequence shown here is derived from an EMBL/GenBank/DDBJ whole genome shotgun (WGS) entry which is preliminary data.</text>
</comment>
<proteinExistence type="predicted"/>
<accession>A0ABQ9DQX0</accession>
<reference evidence="1" key="1">
    <citation type="submission" date="2019-10" db="EMBL/GenBank/DDBJ databases">
        <authorList>
            <person name="Soares A.E.R."/>
            <person name="Aleixo A."/>
            <person name="Schneider P."/>
            <person name="Miyaki C.Y."/>
            <person name="Schneider M.P."/>
            <person name="Mello C."/>
            <person name="Vasconcelos A.T.R."/>
        </authorList>
    </citation>
    <scope>NUCLEOTIDE SEQUENCE</scope>
    <source>
        <tissue evidence="1">Muscle</tissue>
    </source>
</reference>
<sequence>MLVESLEHKSYEEGMRELWLFILEQRRLRGDLIPLCTCLTGGWSPVGLPLLPGNSDRMRGHSLKLCQEKLRLDIRKNFFTEMVIRYWKGLPKEMVESLFLEAFKERLDMALNAMA</sequence>
<keyword evidence="2" id="KW-1185">Reference proteome</keyword>
<organism evidence="1 2">
    <name type="scientific">Willisornis vidua</name>
    <name type="common">Xingu scale-backed antbird</name>
    <dbReference type="NCBI Taxonomy" id="1566151"/>
    <lineage>
        <taxon>Eukaryota</taxon>
        <taxon>Metazoa</taxon>
        <taxon>Chordata</taxon>
        <taxon>Craniata</taxon>
        <taxon>Vertebrata</taxon>
        <taxon>Euteleostomi</taxon>
        <taxon>Archelosauria</taxon>
        <taxon>Archosauria</taxon>
        <taxon>Dinosauria</taxon>
        <taxon>Saurischia</taxon>
        <taxon>Theropoda</taxon>
        <taxon>Coelurosauria</taxon>
        <taxon>Aves</taxon>
        <taxon>Neognathae</taxon>
        <taxon>Neoaves</taxon>
        <taxon>Telluraves</taxon>
        <taxon>Australaves</taxon>
        <taxon>Passeriformes</taxon>
        <taxon>Thamnophilidae</taxon>
        <taxon>Willisornis</taxon>
    </lineage>
</organism>
<dbReference type="Proteomes" id="UP001145742">
    <property type="component" value="Unassembled WGS sequence"/>
</dbReference>
<protein>
    <submittedName>
        <fullName evidence="1">Uncharacterized protein</fullName>
    </submittedName>
</protein>
<evidence type="ECO:0000313" key="2">
    <source>
        <dbReference type="Proteomes" id="UP001145742"/>
    </source>
</evidence>
<name>A0ABQ9DQX0_9PASS</name>
<dbReference type="EMBL" id="WHWB01032767">
    <property type="protein sequence ID" value="KAJ7423904.1"/>
    <property type="molecule type" value="Genomic_DNA"/>
</dbReference>
<evidence type="ECO:0000313" key="1">
    <source>
        <dbReference type="EMBL" id="KAJ7423904.1"/>
    </source>
</evidence>